<dbReference type="EMBL" id="BAABBA010000018">
    <property type="protein sequence ID" value="GAA4288801.1"/>
    <property type="molecule type" value="Genomic_DNA"/>
</dbReference>
<accession>A0ABP8EXR6</accession>
<sequence length="535" mass="57985">MAPLPEKLRLSLARGSAGDGAPDWVVLDLHGHYPTHRSNAPVQDLLQRTESFEALTARLEKISRAAWVRGVLVRLGDLKAGLATAHAIGLALGRLAERKRVVGYVPQVTMRTLLATATLTEVVAPESAEVSLPGFAAEQVFYGAFLGRHGITFENLRIREYKSALTRFSEDHMDEYNREQLTAYLRSAEHSWLTHVPRARGADDESLFETTLTNAQQLLDVGLVTRIAYDDEIVTPVDQHWGRTVELLMPDLTVRKVGRKADGVAVVPVVGPIVSGRSRGTPPLPFLPGPMSGSDSVVAALRKADRDEHTRAIVLFVDSPGGSALASDLVCRAVARCTKPVVAVMGEVAGSGGYYVLAQADHVVADPYTITGSIGVVVGKPVLSQFDDRHGLRPEVVGRDRALFESPHRPFSDDERAWAEKMMDEVYVRFVDRVAAGRNLGRERVDEIGRGRIWSGRDAKEIGLVDELGDLDAGLAAARRLGGLPDDAPVRTVSAGPNLPGLPTFGKDAAGALGSLWPFGSEKVLTWFDRSVTIR</sequence>
<protein>
    <submittedName>
        <fullName evidence="6">S49 family peptidase</fullName>
    </submittedName>
</protein>
<dbReference type="InterPro" id="IPR029045">
    <property type="entry name" value="ClpP/crotonase-like_dom_sf"/>
</dbReference>
<evidence type="ECO:0000256" key="4">
    <source>
        <dbReference type="ARBA" id="ARBA00022825"/>
    </source>
</evidence>
<comment type="similarity">
    <text evidence="1">Belongs to the peptidase S49 family.</text>
</comment>
<keyword evidence="4" id="KW-0720">Serine protease</keyword>
<proteinExistence type="inferred from homology"/>
<dbReference type="Proteomes" id="UP001499841">
    <property type="component" value="Unassembled WGS sequence"/>
</dbReference>
<organism evidence="6 7">
    <name type="scientific">Georgenia daeguensis</name>
    <dbReference type="NCBI Taxonomy" id="908355"/>
    <lineage>
        <taxon>Bacteria</taxon>
        <taxon>Bacillati</taxon>
        <taxon>Actinomycetota</taxon>
        <taxon>Actinomycetes</taxon>
        <taxon>Micrococcales</taxon>
        <taxon>Bogoriellaceae</taxon>
        <taxon>Georgenia</taxon>
    </lineage>
</organism>
<keyword evidence="2" id="KW-0645">Protease</keyword>
<dbReference type="PANTHER" id="PTHR33209:SF1">
    <property type="entry name" value="PEPTIDASE S49 DOMAIN-CONTAINING PROTEIN"/>
    <property type="match status" value="1"/>
</dbReference>
<keyword evidence="7" id="KW-1185">Reference proteome</keyword>
<evidence type="ECO:0000256" key="1">
    <source>
        <dbReference type="ARBA" id="ARBA00008683"/>
    </source>
</evidence>
<keyword evidence="3" id="KW-0378">Hydrolase</keyword>
<reference evidence="7" key="1">
    <citation type="journal article" date="2019" name="Int. J. Syst. Evol. Microbiol.">
        <title>The Global Catalogue of Microorganisms (GCM) 10K type strain sequencing project: providing services to taxonomists for standard genome sequencing and annotation.</title>
        <authorList>
            <consortium name="The Broad Institute Genomics Platform"/>
            <consortium name="The Broad Institute Genome Sequencing Center for Infectious Disease"/>
            <person name="Wu L."/>
            <person name="Ma J."/>
        </authorList>
    </citation>
    <scope>NUCLEOTIDE SEQUENCE [LARGE SCALE GENOMIC DNA]</scope>
    <source>
        <strain evidence="7">JCM 17459</strain>
    </source>
</reference>
<dbReference type="InterPro" id="IPR002142">
    <property type="entry name" value="Peptidase_S49"/>
</dbReference>
<evidence type="ECO:0000256" key="3">
    <source>
        <dbReference type="ARBA" id="ARBA00022801"/>
    </source>
</evidence>
<evidence type="ECO:0000313" key="7">
    <source>
        <dbReference type="Proteomes" id="UP001499841"/>
    </source>
</evidence>
<evidence type="ECO:0000259" key="5">
    <source>
        <dbReference type="Pfam" id="PF01343"/>
    </source>
</evidence>
<dbReference type="RefSeq" id="WP_345043219.1">
    <property type="nucleotide sequence ID" value="NZ_BAABBA010000018.1"/>
</dbReference>
<dbReference type="Gene3D" id="6.20.330.10">
    <property type="match status" value="1"/>
</dbReference>
<name>A0ABP8EXR6_9MICO</name>
<gene>
    <name evidence="6" type="ORF">GCM10022262_31610</name>
</gene>
<feature type="domain" description="Peptidase S49" evidence="5">
    <location>
        <begin position="338"/>
        <end position="480"/>
    </location>
</feature>
<comment type="caution">
    <text evidence="6">The sequence shown here is derived from an EMBL/GenBank/DDBJ whole genome shotgun (WGS) entry which is preliminary data.</text>
</comment>
<dbReference type="PANTHER" id="PTHR33209">
    <property type="entry name" value="PROTEASE 4"/>
    <property type="match status" value="1"/>
</dbReference>
<dbReference type="Pfam" id="PF01343">
    <property type="entry name" value="Peptidase_S49"/>
    <property type="match status" value="2"/>
</dbReference>
<evidence type="ECO:0000313" key="6">
    <source>
        <dbReference type="EMBL" id="GAA4288801.1"/>
    </source>
</evidence>
<dbReference type="SUPFAM" id="SSF52096">
    <property type="entry name" value="ClpP/crotonase"/>
    <property type="match status" value="2"/>
</dbReference>
<dbReference type="CDD" id="cd07023">
    <property type="entry name" value="S49_Sppa_N_C"/>
    <property type="match status" value="1"/>
</dbReference>
<dbReference type="Gene3D" id="3.90.226.10">
    <property type="entry name" value="2-enoyl-CoA Hydratase, Chain A, domain 1"/>
    <property type="match status" value="2"/>
</dbReference>
<evidence type="ECO:0000256" key="2">
    <source>
        <dbReference type="ARBA" id="ARBA00022670"/>
    </source>
</evidence>
<feature type="domain" description="Peptidase S49" evidence="5">
    <location>
        <begin position="97"/>
        <end position="239"/>
    </location>
</feature>
<dbReference type="InterPro" id="IPR047272">
    <property type="entry name" value="S49_SppA_C"/>
</dbReference>